<dbReference type="InterPro" id="IPR004408">
    <property type="entry name" value="Biotin_CoA_COase_ligase"/>
</dbReference>
<reference evidence="3 4" key="2">
    <citation type="submission" date="2018-03" db="EMBL/GenBank/DDBJ databases">
        <title>The ancient ancestry and fast evolution of plastids.</title>
        <authorList>
            <person name="Moore K.R."/>
            <person name="Magnabosco C."/>
            <person name="Momper L."/>
            <person name="Gold D.A."/>
            <person name="Bosak T."/>
            <person name="Fournier G.P."/>
        </authorList>
    </citation>
    <scope>NUCLEOTIDE SEQUENCE [LARGE SCALE GENOMIC DNA]</scope>
    <source>
        <strain evidence="3 4">CCAP 1448/3</strain>
    </source>
</reference>
<dbReference type="InterPro" id="IPR004143">
    <property type="entry name" value="BPL_LPL_catalytic"/>
</dbReference>
<evidence type="ECO:0000313" key="4">
    <source>
        <dbReference type="Proteomes" id="UP000238762"/>
    </source>
</evidence>
<sequence length="226" mass="25385">MGFNRELVGYWLGDRLPLKINLQVYDTLASTSETLWKLMEKGASPGTVVVALQQTAGRGQWGRQWSSNLGGLYLSLALTPNLPTAHSSYLTICTAWGIATQLRDYEIPVELKWPNDLILDRRKLGGILTETRIQQDLITQAVVGVGINWTNRVPEVGINLQDFLTKIDSLEKLAALTIQGIVLGYSYCNPQKFKTIIPAYKQLLTSDTYRDTTAESELFFQQLEFK</sequence>
<dbReference type="SUPFAM" id="SSF55681">
    <property type="entry name" value="Class II aaRS and biotin synthetases"/>
    <property type="match status" value="1"/>
</dbReference>
<dbReference type="Gene3D" id="3.30.930.10">
    <property type="entry name" value="Bira Bifunctional Protein, Domain 2"/>
    <property type="match status" value="1"/>
</dbReference>
<gene>
    <name evidence="3" type="ORF">C7B64_00520</name>
</gene>
<evidence type="ECO:0000259" key="2">
    <source>
        <dbReference type="PROSITE" id="PS51733"/>
    </source>
</evidence>
<proteinExistence type="predicted"/>
<dbReference type="Proteomes" id="UP000238762">
    <property type="component" value="Unassembled WGS sequence"/>
</dbReference>
<dbReference type="RefSeq" id="WP_106286709.1">
    <property type="nucleotide sequence ID" value="NZ_CAWNTC010000104.1"/>
</dbReference>
<protein>
    <submittedName>
        <fullName evidence="3">Biotin--[acetyl-CoA-carboxylase] ligase</fullName>
    </submittedName>
</protein>
<dbReference type="OrthoDB" id="9807064at2"/>
<comment type="caution">
    <text evidence="3">The sequence shown here is derived from an EMBL/GenBank/DDBJ whole genome shotgun (WGS) entry which is preliminary data.</text>
</comment>
<name>A0A2T1CAA3_9CYAN</name>
<dbReference type="PROSITE" id="PS51733">
    <property type="entry name" value="BPL_LPL_CATALYTIC"/>
    <property type="match status" value="1"/>
</dbReference>
<dbReference type="GO" id="GO:0005737">
    <property type="term" value="C:cytoplasm"/>
    <property type="evidence" value="ECO:0007669"/>
    <property type="project" value="TreeGrafter"/>
</dbReference>
<evidence type="ECO:0000313" key="3">
    <source>
        <dbReference type="EMBL" id="PSB05164.1"/>
    </source>
</evidence>
<reference evidence="3 4" key="1">
    <citation type="submission" date="2018-02" db="EMBL/GenBank/DDBJ databases">
        <authorList>
            <person name="Cohen D.B."/>
            <person name="Kent A.D."/>
        </authorList>
    </citation>
    <scope>NUCLEOTIDE SEQUENCE [LARGE SCALE GENOMIC DNA]</scope>
    <source>
        <strain evidence="3 4">CCAP 1448/3</strain>
    </source>
</reference>
<dbReference type="EMBL" id="PVWJ01000002">
    <property type="protein sequence ID" value="PSB05164.1"/>
    <property type="molecule type" value="Genomic_DNA"/>
</dbReference>
<dbReference type="AlphaFoldDB" id="A0A2T1CAA3"/>
<keyword evidence="1 3" id="KW-0436">Ligase</keyword>
<dbReference type="InterPro" id="IPR045864">
    <property type="entry name" value="aa-tRNA-synth_II/BPL/LPL"/>
</dbReference>
<dbReference type="CDD" id="cd16442">
    <property type="entry name" value="BPL"/>
    <property type="match status" value="1"/>
</dbReference>
<dbReference type="PANTHER" id="PTHR12835:SF5">
    <property type="entry name" value="BIOTIN--PROTEIN LIGASE"/>
    <property type="match status" value="1"/>
</dbReference>
<evidence type="ECO:0000256" key="1">
    <source>
        <dbReference type="ARBA" id="ARBA00022598"/>
    </source>
</evidence>
<dbReference type="Pfam" id="PF03099">
    <property type="entry name" value="BPL_LplA_LipB"/>
    <property type="match status" value="1"/>
</dbReference>
<dbReference type="GO" id="GO:0004077">
    <property type="term" value="F:biotin--[biotin carboxyl-carrier protein] ligase activity"/>
    <property type="evidence" value="ECO:0007669"/>
    <property type="project" value="InterPro"/>
</dbReference>
<accession>A0A2T1CAA3</accession>
<keyword evidence="4" id="KW-1185">Reference proteome</keyword>
<feature type="domain" description="BPL/LPL catalytic" evidence="2">
    <location>
        <begin position="2"/>
        <end position="194"/>
    </location>
</feature>
<dbReference type="NCBIfam" id="TIGR00121">
    <property type="entry name" value="birA_ligase"/>
    <property type="match status" value="1"/>
</dbReference>
<dbReference type="PANTHER" id="PTHR12835">
    <property type="entry name" value="BIOTIN PROTEIN LIGASE"/>
    <property type="match status" value="1"/>
</dbReference>
<organism evidence="3 4">
    <name type="scientific">Merismopedia glauca CCAP 1448/3</name>
    <dbReference type="NCBI Taxonomy" id="1296344"/>
    <lineage>
        <taxon>Bacteria</taxon>
        <taxon>Bacillati</taxon>
        <taxon>Cyanobacteriota</taxon>
        <taxon>Cyanophyceae</taxon>
        <taxon>Synechococcales</taxon>
        <taxon>Merismopediaceae</taxon>
        <taxon>Merismopedia</taxon>
    </lineage>
</organism>